<evidence type="ECO:0000259" key="3">
    <source>
        <dbReference type="PROSITE" id="PS50977"/>
    </source>
</evidence>
<dbReference type="InParanoid" id="A0A517SJE4"/>
<dbReference type="GO" id="GO:0003700">
    <property type="term" value="F:DNA-binding transcription factor activity"/>
    <property type="evidence" value="ECO:0007669"/>
    <property type="project" value="TreeGrafter"/>
</dbReference>
<dbReference type="InterPro" id="IPR050109">
    <property type="entry name" value="HTH-type_TetR-like_transc_reg"/>
</dbReference>
<evidence type="ECO:0000256" key="1">
    <source>
        <dbReference type="ARBA" id="ARBA00023125"/>
    </source>
</evidence>
<dbReference type="PANTHER" id="PTHR30055:SF223">
    <property type="entry name" value="HTH-TYPE TRANSCRIPTIONAL REGULATOR UIDR"/>
    <property type="match status" value="1"/>
</dbReference>
<dbReference type="InterPro" id="IPR001647">
    <property type="entry name" value="HTH_TetR"/>
</dbReference>
<dbReference type="GO" id="GO:0000976">
    <property type="term" value="F:transcription cis-regulatory region binding"/>
    <property type="evidence" value="ECO:0007669"/>
    <property type="project" value="TreeGrafter"/>
</dbReference>
<feature type="DNA-binding region" description="H-T-H motif" evidence="2">
    <location>
        <begin position="36"/>
        <end position="55"/>
    </location>
</feature>
<dbReference type="SUPFAM" id="SSF46689">
    <property type="entry name" value="Homeodomain-like"/>
    <property type="match status" value="1"/>
</dbReference>
<dbReference type="KEGG" id="ccos:Pan44_43050"/>
<organism evidence="4 5">
    <name type="scientific">Caulifigura coniformis</name>
    <dbReference type="NCBI Taxonomy" id="2527983"/>
    <lineage>
        <taxon>Bacteria</taxon>
        <taxon>Pseudomonadati</taxon>
        <taxon>Planctomycetota</taxon>
        <taxon>Planctomycetia</taxon>
        <taxon>Planctomycetales</taxon>
        <taxon>Planctomycetaceae</taxon>
        <taxon>Caulifigura</taxon>
    </lineage>
</organism>
<gene>
    <name evidence="4" type="primary">rutR</name>
    <name evidence="4" type="ORF">Pan44_43050</name>
</gene>
<evidence type="ECO:0000313" key="4">
    <source>
        <dbReference type="EMBL" id="QDT56253.1"/>
    </source>
</evidence>
<dbReference type="InterPro" id="IPR023772">
    <property type="entry name" value="DNA-bd_HTH_TetR-type_CS"/>
</dbReference>
<proteinExistence type="predicted"/>
<feature type="domain" description="HTH tetR-type" evidence="3">
    <location>
        <begin position="13"/>
        <end position="73"/>
    </location>
</feature>
<keyword evidence="5" id="KW-1185">Reference proteome</keyword>
<accession>A0A517SJE4</accession>
<evidence type="ECO:0000313" key="5">
    <source>
        <dbReference type="Proteomes" id="UP000315700"/>
    </source>
</evidence>
<dbReference type="Proteomes" id="UP000315700">
    <property type="component" value="Chromosome"/>
</dbReference>
<protein>
    <submittedName>
        <fullName evidence="4">HTH-type transcriptional regulator RutR</fullName>
    </submittedName>
</protein>
<dbReference type="Pfam" id="PF00440">
    <property type="entry name" value="TetR_N"/>
    <property type="match status" value="1"/>
</dbReference>
<dbReference type="EMBL" id="CP036271">
    <property type="protein sequence ID" value="QDT56253.1"/>
    <property type="molecule type" value="Genomic_DNA"/>
</dbReference>
<reference evidence="4 5" key="1">
    <citation type="submission" date="2019-02" db="EMBL/GenBank/DDBJ databases">
        <title>Deep-cultivation of Planctomycetes and their phenomic and genomic characterization uncovers novel biology.</title>
        <authorList>
            <person name="Wiegand S."/>
            <person name="Jogler M."/>
            <person name="Boedeker C."/>
            <person name="Pinto D."/>
            <person name="Vollmers J."/>
            <person name="Rivas-Marin E."/>
            <person name="Kohn T."/>
            <person name="Peeters S.H."/>
            <person name="Heuer A."/>
            <person name="Rast P."/>
            <person name="Oberbeckmann S."/>
            <person name="Bunk B."/>
            <person name="Jeske O."/>
            <person name="Meyerdierks A."/>
            <person name="Storesund J.E."/>
            <person name="Kallscheuer N."/>
            <person name="Luecker S."/>
            <person name="Lage O.M."/>
            <person name="Pohl T."/>
            <person name="Merkel B.J."/>
            <person name="Hornburger P."/>
            <person name="Mueller R.-W."/>
            <person name="Bruemmer F."/>
            <person name="Labrenz M."/>
            <person name="Spormann A.M."/>
            <person name="Op den Camp H."/>
            <person name="Overmann J."/>
            <person name="Amann R."/>
            <person name="Jetten M.S.M."/>
            <person name="Mascher T."/>
            <person name="Medema M.H."/>
            <person name="Devos D.P."/>
            <person name="Kaster A.-K."/>
            <person name="Ovreas L."/>
            <person name="Rohde M."/>
            <person name="Galperin M.Y."/>
            <person name="Jogler C."/>
        </authorList>
    </citation>
    <scope>NUCLEOTIDE SEQUENCE [LARGE SCALE GENOMIC DNA]</scope>
    <source>
        <strain evidence="4 5">Pan44</strain>
    </source>
</reference>
<dbReference type="Gene3D" id="1.10.357.10">
    <property type="entry name" value="Tetracycline Repressor, domain 2"/>
    <property type="match status" value="1"/>
</dbReference>
<keyword evidence="1 2" id="KW-0238">DNA-binding</keyword>
<dbReference type="PRINTS" id="PR00455">
    <property type="entry name" value="HTHTETR"/>
</dbReference>
<dbReference type="AlphaFoldDB" id="A0A517SJE4"/>
<dbReference type="InterPro" id="IPR009057">
    <property type="entry name" value="Homeodomain-like_sf"/>
</dbReference>
<evidence type="ECO:0000256" key="2">
    <source>
        <dbReference type="PROSITE-ProRule" id="PRU00335"/>
    </source>
</evidence>
<dbReference type="PANTHER" id="PTHR30055">
    <property type="entry name" value="HTH-TYPE TRANSCRIPTIONAL REGULATOR RUTR"/>
    <property type="match status" value="1"/>
</dbReference>
<dbReference type="RefSeq" id="WP_145033433.1">
    <property type="nucleotide sequence ID" value="NZ_CP036271.1"/>
</dbReference>
<dbReference type="OrthoDB" id="9789566at2"/>
<dbReference type="PROSITE" id="PS01081">
    <property type="entry name" value="HTH_TETR_1"/>
    <property type="match status" value="1"/>
</dbReference>
<dbReference type="PROSITE" id="PS50977">
    <property type="entry name" value="HTH_TETR_2"/>
    <property type="match status" value="1"/>
</dbReference>
<sequence>MPSLKTSARLTTEQRRIAILEALRSVFAEKGFHGTTTKQLAEAAGVSEALLFKHFPSKDAMYAAIQEACWNEVAERELKRLAQLPPSTSSLVLLVYMLANKIISGAAVARQTHPNQFEKLMLRSMLDDGVFARGMLKRFDKGWLSKFEECVKAAQKAGDFERKTIPGRIAGWFVHDLSVMVMIQLLRDPPVADYGATREELIEYAVRFVLHGIGLSDQAIERDFNPQALALFQASP</sequence>
<name>A0A517SJE4_9PLAN</name>